<dbReference type="InterPro" id="IPR050481">
    <property type="entry name" value="UDP-glycosyltransf_plant"/>
</dbReference>
<dbReference type="AlphaFoldDB" id="A0A3Q7H963"/>
<evidence type="ECO:0000313" key="5">
    <source>
        <dbReference type="Proteomes" id="UP000004994"/>
    </source>
</evidence>
<evidence type="ECO:0000313" key="4">
    <source>
        <dbReference type="EnsemblPlants" id="Solyc07g043120.2.1"/>
    </source>
</evidence>
<dbReference type="PROSITE" id="PS00375">
    <property type="entry name" value="UDPGT"/>
    <property type="match status" value="2"/>
</dbReference>
<accession>A0A3Q7H963</accession>
<dbReference type="EnsemblPlants" id="Solyc07g043120.2.1">
    <property type="protein sequence ID" value="Solyc07g043120.2.1"/>
    <property type="gene ID" value="Solyc07g043120.2"/>
</dbReference>
<protein>
    <recommendedName>
        <fullName evidence="6">UDP-glycosyltransferases domain-containing protein</fullName>
    </recommendedName>
</protein>
<dbReference type="CDD" id="cd03784">
    <property type="entry name" value="GT1_Gtf-like"/>
    <property type="match status" value="2"/>
</dbReference>
<dbReference type="Gene3D" id="3.40.50.2000">
    <property type="entry name" value="Glycogen Phosphorylase B"/>
    <property type="match status" value="4"/>
</dbReference>
<feature type="coiled-coil region" evidence="3">
    <location>
        <begin position="424"/>
        <end position="451"/>
    </location>
</feature>
<dbReference type="Gramene" id="Solyc07g043120.2.1">
    <property type="protein sequence ID" value="Solyc07g043120.2.1"/>
    <property type="gene ID" value="Solyc07g043120.2"/>
</dbReference>
<evidence type="ECO:0008006" key="6">
    <source>
        <dbReference type="Google" id="ProtNLM"/>
    </source>
</evidence>
<dbReference type="SUPFAM" id="SSF53756">
    <property type="entry name" value="UDP-Glycosyltransferase/glycogen phosphorylase"/>
    <property type="match status" value="2"/>
</dbReference>
<reference evidence="4" key="2">
    <citation type="submission" date="2019-01" db="UniProtKB">
        <authorList>
            <consortium name="EnsemblPlants"/>
        </authorList>
    </citation>
    <scope>IDENTIFICATION</scope>
    <source>
        <strain evidence="4">cv. Heinz 1706</strain>
    </source>
</reference>
<dbReference type="PANTHER" id="PTHR48048">
    <property type="entry name" value="GLYCOSYLTRANSFERASE"/>
    <property type="match status" value="1"/>
</dbReference>
<comment type="similarity">
    <text evidence="1">Belongs to the UDP-glycosyltransferase family.</text>
</comment>
<proteinExistence type="inferred from homology"/>
<dbReference type="FunFam" id="3.40.50.2000:FF:000056">
    <property type="entry name" value="Glycosyltransferase"/>
    <property type="match status" value="2"/>
</dbReference>
<name>A0A3Q7H963_SOLLC</name>
<dbReference type="InterPro" id="IPR002213">
    <property type="entry name" value="UDP_glucos_trans"/>
</dbReference>
<dbReference type="PaxDb" id="4081-Solyc07g043120.1.1"/>
<organism evidence="4">
    <name type="scientific">Solanum lycopersicum</name>
    <name type="common">Tomato</name>
    <name type="synonym">Lycopersicon esculentum</name>
    <dbReference type="NCBI Taxonomy" id="4081"/>
    <lineage>
        <taxon>Eukaryota</taxon>
        <taxon>Viridiplantae</taxon>
        <taxon>Streptophyta</taxon>
        <taxon>Embryophyta</taxon>
        <taxon>Tracheophyta</taxon>
        <taxon>Spermatophyta</taxon>
        <taxon>Magnoliopsida</taxon>
        <taxon>eudicotyledons</taxon>
        <taxon>Gunneridae</taxon>
        <taxon>Pentapetalae</taxon>
        <taxon>asterids</taxon>
        <taxon>lamiids</taxon>
        <taxon>Solanales</taxon>
        <taxon>Solanaceae</taxon>
        <taxon>Solanoideae</taxon>
        <taxon>Solaneae</taxon>
        <taxon>Solanum</taxon>
        <taxon>Solanum subgen. Lycopersicon</taxon>
    </lineage>
</organism>
<dbReference type="STRING" id="4081.A0A3Q7H963"/>
<dbReference type="InterPro" id="IPR035595">
    <property type="entry name" value="UDP_glycos_trans_CS"/>
</dbReference>
<reference evidence="4" key="1">
    <citation type="journal article" date="2012" name="Nature">
        <title>The tomato genome sequence provides insights into fleshy fruit evolution.</title>
        <authorList>
            <consortium name="Tomato Genome Consortium"/>
        </authorList>
    </citation>
    <scope>NUCLEOTIDE SEQUENCE [LARGE SCALE GENOMIC DNA]</scope>
    <source>
        <strain evidence="4">cv. Heinz 1706</strain>
    </source>
</reference>
<keyword evidence="3" id="KW-0175">Coiled coil</keyword>
<sequence>MENTKQLVFIPGPGMGHLVAAIEIGKLLISRANWLSIVFFVIDLPIETRVHTYTNQSQLINQRLQFLHLSSPKTQTNHLSNRETPLVETFNNSKELVRNAIIQNFMTTSLVGVVVDMFSDKMIQVATELGLPSYVFFTSSAAFLGLMFYAQILKDEHNQDISDFKNSDTLLPVSTYIHPLPAKVLPNAMLDKIGRLHLPLSTARMLRKVKGIIINTFVEFELHSMNTLDNDDGVPVLYPIGPIINLNQEPDESINSWLDEQQDSSVLFLCFGSYGSFDEEQLKEIAVALDHSGCRFLWSLRQPQGKGEIGALDDVAHPEQVLPDGFLTRSMNRGKVIGWAPQVVVLSHRSIGGFITHCGWNSILESLWFGVPIATWPMYAEQQVNAFEMVVDLEIAIDIKMEYRSESPVLVTAKEIECSIRRLMFDSKEEKNGIRKKMEELKEKSRKTLLEGGSSYCFLDKLILIPSPAMGHVAQMLELAKLFINRNHQLSITVLIMKLPDYIDPVSGPFVDSVIDSSSSERLRFFELPPVDPTPEWSSKTRGHFVNRLVQTQKSRIREFLISQRGGVKLAGFVVDMLCTPLMDVAEEFGIPSYVFFTSPAAFLGLMIHFQFLEDECSRDVSSFKNSDDGTALLSFPSYAYPVPTNVLPMVLVDRDTWLGRFLDFARGYRKAKGIIINTFAELEVYALDAYNNNNLSRSEQAHPLPSIYPIGPILNQSKSQSESEEAEITNWLDKQPPNSVVLLCFGSQGSLPTDQVKQIAIALDNIGCRFLWSLRRPPQSNNAQFPGEYTSYSEILPEGFLKRTEKKGKVVGWVPQLKVLSHEAIGGFVSHCGWNSILESLWYGVPIATWPLHSEQQVNAFQLVKEIGVAVEITLDYCERNKDQAIVTAEAIENGISKLMETNSAVRHEAKMMKEKSRASVTEGGSSYLAFSKLINELLKNAAL</sequence>
<evidence type="ECO:0000256" key="2">
    <source>
        <dbReference type="ARBA" id="ARBA00022679"/>
    </source>
</evidence>
<evidence type="ECO:0000256" key="3">
    <source>
        <dbReference type="SAM" id="Coils"/>
    </source>
</evidence>
<dbReference type="OMA" id="FVIDMLC"/>
<evidence type="ECO:0000256" key="1">
    <source>
        <dbReference type="ARBA" id="ARBA00009995"/>
    </source>
</evidence>
<dbReference type="InParanoid" id="A0A3Q7H963"/>
<dbReference type="PANTHER" id="PTHR48048:SF35">
    <property type="entry name" value="UDP-GLYCOSYLTRANSFERASES DOMAIN-CONTAINING PROTEIN"/>
    <property type="match status" value="1"/>
</dbReference>
<dbReference type="Pfam" id="PF00201">
    <property type="entry name" value="UDPGT"/>
    <property type="match status" value="2"/>
</dbReference>
<keyword evidence="2" id="KW-0808">Transferase</keyword>
<keyword evidence="5" id="KW-1185">Reference proteome</keyword>
<dbReference type="Proteomes" id="UP000004994">
    <property type="component" value="Chromosome 7"/>
</dbReference>
<dbReference type="GO" id="GO:0035251">
    <property type="term" value="F:UDP-glucosyltransferase activity"/>
    <property type="evidence" value="ECO:0007669"/>
    <property type="project" value="InterPro"/>
</dbReference>